<feature type="signal peptide" evidence="1">
    <location>
        <begin position="1"/>
        <end position="24"/>
    </location>
</feature>
<comment type="caution">
    <text evidence="2">The sequence shown here is derived from an EMBL/GenBank/DDBJ whole genome shotgun (WGS) entry which is preliminary data.</text>
</comment>
<keyword evidence="3" id="KW-1185">Reference proteome</keyword>
<sequence length="180" mass="19640">MTRASWVALLLTLLLLAVAGSTQAQVRRCTATNGTTVFTDRRCQDIGAVDHVPSATAGLGARPYRNACARTLQDLVYELTSAIDDRDVNRLAGVYQWTGVSTGTGYALMQRLDAIAQRPLVDIVPVYPAGPGDEDDYYPQATVRRRPIGLRLEQTLANGSTPSRTVLGLRRSFGCWWVSL</sequence>
<evidence type="ECO:0000313" key="3">
    <source>
        <dbReference type="Proteomes" id="UP001165423"/>
    </source>
</evidence>
<name>A0ABT0A3D1_9GAMM</name>
<evidence type="ECO:0000256" key="1">
    <source>
        <dbReference type="SAM" id="SignalP"/>
    </source>
</evidence>
<accession>A0ABT0A3D1</accession>
<keyword evidence="1" id="KW-0732">Signal</keyword>
<dbReference type="Proteomes" id="UP001165423">
    <property type="component" value="Unassembled WGS sequence"/>
</dbReference>
<dbReference type="EMBL" id="JALGCL010000001">
    <property type="protein sequence ID" value="MCJ0825484.1"/>
    <property type="molecule type" value="Genomic_DNA"/>
</dbReference>
<gene>
    <name evidence="2" type="ORF">MQC88_05845</name>
</gene>
<evidence type="ECO:0008006" key="4">
    <source>
        <dbReference type="Google" id="ProtNLM"/>
    </source>
</evidence>
<dbReference type="RefSeq" id="WP_243319867.1">
    <property type="nucleotide sequence ID" value="NZ_JALGCL010000001.1"/>
</dbReference>
<reference evidence="2 3" key="1">
    <citation type="submission" date="2022-03" db="EMBL/GenBank/DDBJ databases">
        <title>Luteimonas soily sp. nov., a novel bacterium isolated from the soil.</title>
        <authorList>
            <person name="Zhang X."/>
        </authorList>
    </citation>
    <scope>NUCLEOTIDE SEQUENCE [LARGE SCALE GENOMIC DNA]</scope>
    <source>
        <strain evidence="2 3">50</strain>
    </source>
</reference>
<organism evidence="2 3">
    <name type="scientific">Cognatiluteimonas sedimenti</name>
    <dbReference type="NCBI Taxonomy" id="2927791"/>
    <lineage>
        <taxon>Bacteria</taxon>
        <taxon>Pseudomonadati</taxon>
        <taxon>Pseudomonadota</taxon>
        <taxon>Gammaproteobacteria</taxon>
        <taxon>Lysobacterales</taxon>
        <taxon>Lysobacteraceae</taxon>
        <taxon>Cognatiluteimonas</taxon>
    </lineage>
</organism>
<protein>
    <recommendedName>
        <fullName evidence="4">DUF4124 domain-containing protein</fullName>
    </recommendedName>
</protein>
<evidence type="ECO:0000313" key="2">
    <source>
        <dbReference type="EMBL" id="MCJ0825484.1"/>
    </source>
</evidence>
<proteinExistence type="predicted"/>
<feature type="chain" id="PRO_5047096235" description="DUF4124 domain-containing protein" evidence="1">
    <location>
        <begin position="25"/>
        <end position="180"/>
    </location>
</feature>